<evidence type="ECO:0000313" key="2">
    <source>
        <dbReference type="EMBL" id="MBD9355293.1"/>
    </source>
</evidence>
<evidence type="ECO:0000256" key="1">
    <source>
        <dbReference type="SAM" id="SignalP"/>
    </source>
</evidence>
<dbReference type="EMBL" id="JACXSS010000001">
    <property type="protein sequence ID" value="MBD9355293.1"/>
    <property type="molecule type" value="Genomic_DNA"/>
</dbReference>
<accession>A0ABR9CWN8</accession>
<feature type="signal peptide" evidence="1">
    <location>
        <begin position="1"/>
        <end position="31"/>
    </location>
</feature>
<dbReference type="InterPro" id="IPR022472">
    <property type="entry name" value="VPLPA-CTERM"/>
</dbReference>
<protein>
    <submittedName>
        <fullName evidence="2">VPLPA-CTERM sorting domain-containing protein</fullName>
    </submittedName>
</protein>
<keyword evidence="1" id="KW-0732">Signal</keyword>
<organism evidence="2 3">
    <name type="scientific">Methylomonas albis</name>
    <dbReference type="NCBI Taxonomy" id="1854563"/>
    <lineage>
        <taxon>Bacteria</taxon>
        <taxon>Pseudomonadati</taxon>
        <taxon>Pseudomonadota</taxon>
        <taxon>Gammaproteobacteria</taxon>
        <taxon>Methylococcales</taxon>
        <taxon>Methylococcaceae</taxon>
        <taxon>Methylomonas</taxon>
    </lineage>
</organism>
<feature type="chain" id="PRO_5046581156" evidence="1">
    <location>
        <begin position="32"/>
        <end position="263"/>
    </location>
</feature>
<gene>
    <name evidence="2" type="ORF">IE877_05275</name>
</gene>
<reference evidence="2 3" key="1">
    <citation type="submission" date="2020-09" db="EMBL/GenBank/DDBJ databases">
        <title>Methylomonas albis sp. nov. and Methylomonas fluvii sp. nov.: Two cold-adapted methanotrophs from the River Elbe and an amended description of Methylovulum psychrotolerans strain Eb1.</title>
        <authorList>
            <person name="Bussmann I.K."/>
            <person name="Klings K.-W."/>
            <person name="Warnstedt J."/>
            <person name="Hoppert M."/>
            <person name="Saborowski A."/>
            <person name="Horn F."/>
            <person name="Liebner S."/>
        </authorList>
    </citation>
    <scope>NUCLEOTIDE SEQUENCE [LARGE SCALE GENOMIC DNA]</scope>
    <source>
        <strain evidence="2 3">EbA</strain>
    </source>
</reference>
<keyword evidence="3" id="KW-1185">Reference proteome</keyword>
<sequence length="263" mass="27909">MKFLFQSNNGFNKLILAIGLMLSLTALQAEASLTAGIADGKSVVYSSVSNLTWTGDANLLGTLMASQGYNAVVNAIIGASPTIYSTPYDTPFGSSDGQHHVSSADFFSSDGNATWYGAQAFVSYLNSINYAGSNQWALPSAGGEPHSGHIQIGTPFGDLFYSELGGGAGFNIPDTNYFTNEIRQNSVYWTDTEYVSSGIYAWDFNISGGYQVSDFKSYVAHIWAISPGNITAVPVPAAAWLFGSALAGLGAVSRRRSAGFDYE</sequence>
<name>A0ABR9CWN8_9GAMM</name>
<evidence type="ECO:0000313" key="3">
    <source>
        <dbReference type="Proteomes" id="UP000652176"/>
    </source>
</evidence>
<comment type="caution">
    <text evidence="2">The sequence shown here is derived from an EMBL/GenBank/DDBJ whole genome shotgun (WGS) entry which is preliminary data.</text>
</comment>
<dbReference type="RefSeq" id="WP_192377168.1">
    <property type="nucleotide sequence ID" value="NZ_CAJHIV010000001.1"/>
</dbReference>
<dbReference type="Proteomes" id="UP000652176">
    <property type="component" value="Unassembled WGS sequence"/>
</dbReference>
<dbReference type="NCBIfam" id="TIGR03370">
    <property type="entry name" value="VPLPA-CTERM"/>
    <property type="match status" value="1"/>
</dbReference>
<proteinExistence type="predicted"/>